<dbReference type="InterPro" id="IPR021796">
    <property type="entry name" value="Tll0287-like_dom"/>
</dbReference>
<proteinExistence type="predicted"/>
<dbReference type="EMBL" id="CP013355">
    <property type="protein sequence ID" value="AMC11672.1"/>
    <property type="molecule type" value="Genomic_DNA"/>
</dbReference>
<accession>A0A0X8G7U3</accession>
<feature type="domain" description="Tll0287-like" evidence="1">
    <location>
        <begin position="27"/>
        <end position="171"/>
    </location>
</feature>
<reference evidence="3" key="1">
    <citation type="submission" date="2015-12" db="EMBL/GenBank/DDBJ databases">
        <title>Complete genome sequence of Lutibacter profundus strain LP1.</title>
        <authorList>
            <person name="Wissuwa J."/>
            <person name="Le Moine Bauer S."/>
            <person name="Stokke R."/>
            <person name="Dahle H."/>
            <person name="Steen I.H."/>
        </authorList>
    </citation>
    <scope>NUCLEOTIDE SEQUENCE [LARGE SCALE GENOMIC DNA]</scope>
    <source>
        <strain evidence="3">LP1</strain>
    </source>
</reference>
<dbReference type="Pfam" id="PF11845">
    <property type="entry name" value="Tll0287-like"/>
    <property type="match status" value="1"/>
</dbReference>
<name>A0A0X8G7U3_9FLAO</name>
<dbReference type="STRING" id="1622118.Lupro_10515"/>
<sequence>MACNTSISLKEKQEYLKKGKQITQATFKELSGNLMQQMKLGGPSQAVPFCNLQALPIANQISKKFDVTIKRTSNKLRNPKNSPNKREAEIIKQYQILLEKDKELLPIVEVGSDNMKHYYAPIKLNTKCLACHGELRKKLSVKTDSLIKSLYPNDMAINYKKGDFRGIWSIEFKN</sequence>
<evidence type="ECO:0000313" key="2">
    <source>
        <dbReference type="EMBL" id="AMC11672.1"/>
    </source>
</evidence>
<dbReference type="Proteomes" id="UP000059672">
    <property type="component" value="Chromosome"/>
</dbReference>
<gene>
    <name evidence="2" type="ORF">Lupro_10515</name>
</gene>
<organism evidence="2 3">
    <name type="scientific">Lutibacter profundi</name>
    <dbReference type="NCBI Taxonomy" id="1622118"/>
    <lineage>
        <taxon>Bacteria</taxon>
        <taxon>Pseudomonadati</taxon>
        <taxon>Bacteroidota</taxon>
        <taxon>Flavobacteriia</taxon>
        <taxon>Flavobacteriales</taxon>
        <taxon>Flavobacteriaceae</taxon>
        <taxon>Lutibacter</taxon>
    </lineage>
</organism>
<dbReference type="AlphaFoldDB" id="A0A0X8G7U3"/>
<keyword evidence="3" id="KW-1185">Reference proteome</keyword>
<protein>
    <recommendedName>
        <fullName evidence="1">Tll0287-like domain-containing protein</fullName>
    </recommendedName>
</protein>
<reference evidence="2 3" key="2">
    <citation type="journal article" date="2016" name="Int. J. Syst. Evol. Microbiol.">
        <title>Lutibacter profundi sp. nov., isolated from a deep-sea hydrothermal system on the Arctic Mid-Ocean Ridge and emended description of the genus Lutibacter.</title>
        <authorList>
            <person name="Le Moine Bauer S."/>
            <person name="Roalkvam I."/>
            <person name="Steen I.H."/>
            <person name="Dahle H."/>
        </authorList>
    </citation>
    <scope>NUCLEOTIDE SEQUENCE [LARGE SCALE GENOMIC DNA]</scope>
    <source>
        <strain evidence="2 3">LP1</strain>
    </source>
</reference>
<dbReference type="KEGG" id="lut:Lupro_10515"/>
<evidence type="ECO:0000313" key="3">
    <source>
        <dbReference type="Proteomes" id="UP000059672"/>
    </source>
</evidence>
<evidence type="ECO:0000259" key="1">
    <source>
        <dbReference type="Pfam" id="PF11845"/>
    </source>
</evidence>